<protein>
    <submittedName>
        <fullName evidence="1 3">Uncharacterized protein</fullName>
    </submittedName>
</protein>
<reference evidence="3" key="3">
    <citation type="submission" date="2025-04" db="UniProtKB">
        <authorList>
            <consortium name="RefSeq"/>
        </authorList>
    </citation>
    <scope>IDENTIFICATION</scope>
    <source>
        <strain evidence="3">CBS 304.34</strain>
    </source>
</reference>
<evidence type="ECO:0000313" key="1">
    <source>
        <dbReference type="EMBL" id="KAF2809416.1"/>
    </source>
</evidence>
<organism evidence="1">
    <name type="scientific">Mytilinidion resinicola</name>
    <dbReference type="NCBI Taxonomy" id="574789"/>
    <lineage>
        <taxon>Eukaryota</taxon>
        <taxon>Fungi</taxon>
        <taxon>Dikarya</taxon>
        <taxon>Ascomycota</taxon>
        <taxon>Pezizomycotina</taxon>
        <taxon>Dothideomycetes</taxon>
        <taxon>Pleosporomycetidae</taxon>
        <taxon>Mytilinidiales</taxon>
        <taxon>Mytilinidiaceae</taxon>
        <taxon>Mytilinidion</taxon>
    </lineage>
</organism>
<dbReference type="RefSeq" id="XP_033576380.1">
    <property type="nucleotide sequence ID" value="XM_033720029.1"/>
</dbReference>
<dbReference type="GeneID" id="54460922"/>
<gene>
    <name evidence="1 3" type="ORF">BDZ99DRAFT_463226</name>
</gene>
<dbReference type="EMBL" id="MU003701">
    <property type="protein sequence ID" value="KAF2809416.1"/>
    <property type="molecule type" value="Genomic_DNA"/>
</dbReference>
<dbReference type="AlphaFoldDB" id="A0A6A6YKM5"/>
<keyword evidence="2" id="KW-1185">Reference proteome</keyword>
<accession>A0A6A6YKM5</accession>
<evidence type="ECO:0000313" key="2">
    <source>
        <dbReference type="Proteomes" id="UP000504636"/>
    </source>
</evidence>
<sequence length="147" mass="16889">MIPWYPLYPKEEIALICANCRKLEQLGLPLFGEYGAPEYIGEFTRLPNLHTLRITSGHNDKWKERKKRFARSCLTSLVRKGSNIQISALVPMGTRSYHKDDFAVWRLQDKQVLTDGRIGWVEVDKIEIENLGEHKTDILTGGEAGQY</sequence>
<dbReference type="Proteomes" id="UP000504636">
    <property type="component" value="Unplaced"/>
</dbReference>
<evidence type="ECO:0000313" key="3">
    <source>
        <dbReference type="RefSeq" id="XP_033576380.1"/>
    </source>
</evidence>
<reference evidence="1 3" key="1">
    <citation type="journal article" date="2020" name="Stud. Mycol.">
        <title>101 Dothideomycetes genomes: a test case for predicting lifestyles and emergence of pathogens.</title>
        <authorList>
            <person name="Haridas S."/>
            <person name="Albert R."/>
            <person name="Binder M."/>
            <person name="Bloem J."/>
            <person name="Labutti K."/>
            <person name="Salamov A."/>
            <person name="Andreopoulos B."/>
            <person name="Baker S."/>
            <person name="Barry K."/>
            <person name="Bills G."/>
            <person name="Bluhm B."/>
            <person name="Cannon C."/>
            <person name="Castanera R."/>
            <person name="Culley D."/>
            <person name="Daum C."/>
            <person name="Ezra D."/>
            <person name="Gonzalez J."/>
            <person name="Henrissat B."/>
            <person name="Kuo A."/>
            <person name="Liang C."/>
            <person name="Lipzen A."/>
            <person name="Lutzoni F."/>
            <person name="Magnuson J."/>
            <person name="Mondo S."/>
            <person name="Nolan M."/>
            <person name="Ohm R."/>
            <person name="Pangilinan J."/>
            <person name="Park H.-J."/>
            <person name="Ramirez L."/>
            <person name="Alfaro M."/>
            <person name="Sun H."/>
            <person name="Tritt A."/>
            <person name="Yoshinaga Y."/>
            <person name="Zwiers L.-H."/>
            <person name="Turgeon B."/>
            <person name="Goodwin S."/>
            <person name="Spatafora J."/>
            <person name="Crous P."/>
            <person name="Grigoriev I."/>
        </authorList>
    </citation>
    <scope>NUCLEOTIDE SEQUENCE</scope>
    <source>
        <strain evidence="1 3">CBS 304.34</strain>
    </source>
</reference>
<proteinExistence type="predicted"/>
<reference evidence="3" key="2">
    <citation type="submission" date="2020-04" db="EMBL/GenBank/DDBJ databases">
        <authorList>
            <consortium name="NCBI Genome Project"/>
        </authorList>
    </citation>
    <scope>NUCLEOTIDE SEQUENCE</scope>
    <source>
        <strain evidence="3">CBS 304.34</strain>
    </source>
</reference>
<name>A0A6A6YKM5_9PEZI</name>